<dbReference type="InterPro" id="IPR003337">
    <property type="entry name" value="Trehalose_PPase"/>
</dbReference>
<comment type="function">
    <text evidence="1">Removes the phosphate from trehalose 6-phosphate to produce free trehalose.</text>
</comment>
<dbReference type="Pfam" id="PF02358">
    <property type="entry name" value="Trehalose_PPase"/>
    <property type="match status" value="1"/>
</dbReference>
<reference evidence="3 4" key="1">
    <citation type="submission" date="2020-03" db="EMBL/GenBank/DDBJ databases">
        <title>WGS of actinomycetes isolated from Thailand.</title>
        <authorList>
            <person name="Thawai C."/>
        </authorList>
    </citation>
    <scope>NUCLEOTIDE SEQUENCE [LARGE SCALE GENOMIC DNA]</scope>
    <source>
        <strain evidence="3 4">PLAI 1-29</strain>
    </source>
</reference>
<comment type="cofactor">
    <cofactor evidence="1">
        <name>Mg(2+)</name>
        <dbReference type="ChEBI" id="CHEBI:18420"/>
    </cofactor>
</comment>
<comment type="pathway">
    <text evidence="1">Glycan biosynthesis; trehalose biosynthesis.</text>
</comment>
<evidence type="ECO:0000256" key="2">
    <source>
        <dbReference type="SAM" id="MobiDB-lite"/>
    </source>
</evidence>
<dbReference type="NCBIfam" id="TIGR00685">
    <property type="entry name" value="T6PP"/>
    <property type="match status" value="1"/>
</dbReference>
<comment type="similarity">
    <text evidence="1">Belongs to the trehalose phosphatase family.</text>
</comment>
<gene>
    <name evidence="3" type="primary">otsB</name>
    <name evidence="3" type="ORF">HCK00_06915</name>
</gene>
<dbReference type="EMBL" id="JAATEN010000004">
    <property type="protein sequence ID" value="NJQ00272.1"/>
    <property type="molecule type" value="Genomic_DNA"/>
</dbReference>
<evidence type="ECO:0000256" key="1">
    <source>
        <dbReference type="RuleBase" id="RU361117"/>
    </source>
</evidence>
<keyword evidence="4" id="KW-1185">Reference proteome</keyword>
<dbReference type="GO" id="GO:0004805">
    <property type="term" value="F:trehalose-phosphatase activity"/>
    <property type="evidence" value="ECO:0007669"/>
    <property type="project" value="UniProtKB-EC"/>
</dbReference>
<keyword evidence="1" id="KW-0460">Magnesium</keyword>
<feature type="region of interest" description="Disordered" evidence="2">
    <location>
        <begin position="281"/>
        <end position="303"/>
    </location>
</feature>
<name>A0ABX1BRD1_9ACTN</name>
<dbReference type="Gene3D" id="3.40.50.1000">
    <property type="entry name" value="HAD superfamily/HAD-like"/>
    <property type="match status" value="1"/>
</dbReference>
<proteinExistence type="inferred from homology"/>
<dbReference type="Gene3D" id="3.30.70.1020">
    <property type="entry name" value="Trehalose-6-phosphate phosphatase related protein, domain 2"/>
    <property type="match status" value="1"/>
</dbReference>
<dbReference type="EC" id="3.1.3.12" evidence="1"/>
<comment type="caution">
    <text evidence="3">The sequence shown here is derived from an EMBL/GenBank/DDBJ whole genome shotgun (WGS) entry which is preliminary data.</text>
</comment>
<organism evidence="3 4">
    <name type="scientific">Streptomyces zingiberis</name>
    <dbReference type="NCBI Taxonomy" id="2053010"/>
    <lineage>
        <taxon>Bacteria</taxon>
        <taxon>Bacillati</taxon>
        <taxon>Actinomycetota</taxon>
        <taxon>Actinomycetes</taxon>
        <taxon>Kitasatosporales</taxon>
        <taxon>Streptomycetaceae</taxon>
        <taxon>Streptomyces</taxon>
    </lineage>
</organism>
<accession>A0ABX1BRD1</accession>
<evidence type="ECO:0000313" key="4">
    <source>
        <dbReference type="Proteomes" id="UP000695264"/>
    </source>
</evidence>
<feature type="compositionally biased region" description="Basic and acidic residues" evidence="2">
    <location>
        <begin position="293"/>
        <end position="303"/>
    </location>
</feature>
<comment type="catalytic activity">
    <reaction evidence="1">
        <text>alpha,alpha-trehalose 6-phosphate + H2O = alpha,alpha-trehalose + phosphate</text>
        <dbReference type="Rhea" id="RHEA:23420"/>
        <dbReference type="ChEBI" id="CHEBI:15377"/>
        <dbReference type="ChEBI" id="CHEBI:16551"/>
        <dbReference type="ChEBI" id="CHEBI:43474"/>
        <dbReference type="ChEBI" id="CHEBI:58429"/>
        <dbReference type="EC" id="3.1.3.12"/>
    </reaction>
</comment>
<dbReference type="InterPro" id="IPR023214">
    <property type="entry name" value="HAD_sf"/>
</dbReference>
<protein>
    <recommendedName>
        <fullName evidence="1">Trehalose 6-phosphate phosphatase</fullName>
        <ecNumber evidence="1">3.1.3.12</ecNumber>
    </recommendedName>
</protein>
<keyword evidence="1 3" id="KW-0378">Hydrolase</keyword>
<keyword evidence="1" id="KW-0479">Metal-binding</keyword>
<dbReference type="RefSeq" id="WP_168100881.1">
    <property type="nucleotide sequence ID" value="NZ_JAATEN010000004.1"/>
</dbReference>
<dbReference type="SUPFAM" id="SSF56784">
    <property type="entry name" value="HAD-like"/>
    <property type="match status" value="1"/>
</dbReference>
<dbReference type="InterPro" id="IPR036412">
    <property type="entry name" value="HAD-like_sf"/>
</dbReference>
<sequence length="303" mass="32875">MNHAVGDGGRPGDGNRISGHAVVTPFSAVDTLILTDLDGTLIPAYTSSPEMARHTADLRELCRRLLSLPRLALVCVTGRRALNAREILASPLWIAGVHGAELLAPYCGEPLPHPRSLPHLPTVRRMARTIRELRLCPPEMHVEDKGVVLALHHPRAPADRAANRLSRLISLASASGLDVVAGRGWTELRPPSSPHKGDAVTEMVRRWRPRRVVVAGDDHGDVAMFEAAGRMAKEGLVEQAICVAVSSRGADPESLRRAHVILEGPAACRAWIRSCASPFTPQVPAASSRHRLRAEPARRDTER</sequence>
<dbReference type="Proteomes" id="UP000695264">
    <property type="component" value="Unassembled WGS sequence"/>
</dbReference>
<evidence type="ECO:0000313" key="3">
    <source>
        <dbReference type="EMBL" id="NJQ00272.1"/>
    </source>
</evidence>